<gene>
    <name evidence="2" type="ORF">GXW98_02170</name>
</gene>
<dbReference type="AlphaFoldDB" id="A0A971CYF4"/>
<evidence type="ECO:0000259" key="1">
    <source>
        <dbReference type="PROSITE" id="PS51186"/>
    </source>
</evidence>
<comment type="caution">
    <text evidence="2">The sequence shown here is derived from an EMBL/GenBank/DDBJ whole genome shotgun (WGS) entry which is preliminary data.</text>
</comment>
<dbReference type="Pfam" id="PF13302">
    <property type="entry name" value="Acetyltransf_3"/>
    <property type="match status" value="1"/>
</dbReference>
<dbReference type="SUPFAM" id="SSF55729">
    <property type="entry name" value="Acyl-CoA N-acyltransferases (Nat)"/>
    <property type="match status" value="1"/>
</dbReference>
<accession>A0A971CYF4</accession>
<sequence>MQLIEMWRLDAGKVFDLVSSFPEDENGFENDAWNMQREDIPRYLHTLEDIAHGKVLHKGWVPATKFVLLDDDDNAVGIFNLRHRLNSQLRNGAGHIGYGIASAYRGRGYASKGLHLCLLKAKTLIDENEVYMSVLKTNRASLAVQLKNGARIDHEDELEYFTRITL</sequence>
<organism evidence="2 3">
    <name type="scientific">Bifidobacterium crudilactis</name>
    <dbReference type="NCBI Taxonomy" id="327277"/>
    <lineage>
        <taxon>Bacteria</taxon>
        <taxon>Bacillati</taxon>
        <taxon>Actinomycetota</taxon>
        <taxon>Actinomycetes</taxon>
        <taxon>Bifidobacteriales</taxon>
        <taxon>Bifidobacteriaceae</taxon>
        <taxon>Bifidobacterium</taxon>
    </lineage>
</organism>
<dbReference type="InterPro" id="IPR016181">
    <property type="entry name" value="Acyl_CoA_acyltransferase"/>
</dbReference>
<proteinExistence type="predicted"/>
<protein>
    <submittedName>
        <fullName evidence="2">GNAT family N-acetyltransferase</fullName>
    </submittedName>
</protein>
<dbReference type="RefSeq" id="WP_273172718.1">
    <property type="nucleotide sequence ID" value="NZ_JAAXZR010000009.1"/>
</dbReference>
<dbReference type="InterPro" id="IPR000182">
    <property type="entry name" value="GNAT_dom"/>
</dbReference>
<dbReference type="Gene3D" id="3.40.630.30">
    <property type="match status" value="1"/>
</dbReference>
<dbReference type="PANTHER" id="PTHR39173">
    <property type="entry name" value="ACETYLTRANSFERASE"/>
    <property type="match status" value="1"/>
</dbReference>
<reference evidence="2" key="1">
    <citation type="journal article" date="2020" name="Biotechnol. Biofuels">
        <title>New insights from the biogas microbiome by comprehensive genome-resolved metagenomics of nearly 1600 species originating from multiple anaerobic digesters.</title>
        <authorList>
            <person name="Campanaro S."/>
            <person name="Treu L."/>
            <person name="Rodriguez-R L.M."/>
            <person name="Kovalovszki A."/>
            <person name="Ziels R.M."/>
            <person name="Maus I."/>
            <person name="Zhu X."/>
            <person name="Kougias P.G."/>
            <person name="Basile A."/>
            <person name="Luo G."/>
            <person name="Schluter A."/>
            <person name="Konstantinidis K.T."/>
            <person name="Angelidaki I."/>
        </authorList>
    </citation>
    <scope>NUCLEOTIDE SEQUENCE</scope>
    <source>
        <strain evidence="2">AS01afH2WH_6</strain>
    </source>
</reference>
<dbReference type="EMBL" id="JAAXZR010000009">
    <property type="protein sequence ID" value="NLT79077.1"/>
    <property type="molecule type" value="Genomic_DNA"/>
</dbReference>
<feature type="domain" description="N-acetyltransferase" evidence="1">
    <location>
        <begin position="4"/>
        <end position="166"/>
    </location>
</feature>
<dbReference type="GO" id="GO:0016747">
    <property type="term" value="F:acyltransferase activity, transferring groups other than amino-acyl groups"/>
    <property type="evidence" value="ECO:0007669"/>
    <property type="project" value="InterPro"/>
</dbReference>
<evidence type="ECO:0000313" key="3">
    <source>
        <dbReference type="Proteomes" id="UP000767327"/>
    </source>
</evidence>
<name>A0A971CYF4_9BIFI</name>
<evidence type="ECO:0000313" key="2">
    <source>
        <dbReference type="EMBL" id="NLT79077.1"/>
    </source>
</evidence>
<dbReference type="PROSITE" id="PS51186">
    <property type="entry name" value="GNAT"/>
    <property type="match status" value="1"/>
</dbReference>
<reference evidence="2" key="2">
    <citation type="submission" date="2020-01" db="EMBL/GenBank/DDBJ databases">
        <authorList>
            <person name="Campanaro S."/>
        </authorList>
    </citation>
    <scope>NUCLEOTIDE SEQUENCE</scope>
    <source>
        <strain evidence="2">AS01afH2WH_6</strain>
    </source>
</reference>
<dbReference type="Proteomes" id="UP000767327">
    <property type="component" value="Unassembled WGS sequence"/>
</dbReference>
<dbReference type="PANTHER" id="PTHR39173:SF1">
    <property type="entry name" value="ACETYLTRANSFERASE"/>
    <property type="match status" value="1"/>
</dbReference>